<evidence type="ECO:0000256" key="5">
    <source>
        <dbReference type="SAM" id="Phobius"/>
    </source>
</evidence>
<feature type="domain" description="DUF1232" evidence="6">
    <location>
        <begin position="77"/>
        <end position="112"/>
    </location>
</feature>
<keyword evidence="2 5" id="KW-0812">Transmembrane</keyword>
<evidence type="ECO:0000313" key="8">
    <source>
        <dbReference type="Proteomes" id="UP000234748"/>
    </source>
</evidence>
<comment type="subcellular location">
    <subcellularLocation>
        <location evidence="1">Endomembrane system</location>
        <topology evidence="1">Multi-pass membrane protein</topology>
    </subcellularLocation>
</comment>
<dbReference type="GO" id="GO:0008168">
    <property type="term" value="F:methyltransferase activity"/>
    <property type="evidence" value="ECO:0007669"/>
    <property type="project" value="UniProtKB-KW"/>
</dbReference>
<keyword evidence="4 5" id="KW-0472">Membrane</keyword>
<sequence>MLRRWLFTTIASRLFSTAAERYIHNKKSSKGLISKAAKKAVKNENSLKGIWPRLQLLFEMIKAWAGGRYRNIPYRSLLMILIAVIYFVSPLDFVPDFLLGFGILDDAAVLGFILSQVDHDIHTFQDWKMADK</sequence>
<reference evidence="7 8" key="1">
    <citation type="submission" date="2017-11" db="EMBL/GenBank/DDBJ databases">
        <title>Comparitive Functional Genomics of Dry Heat Resistant strains isolated from the Viking Spacecraft.</title>
        <authorList>
            <person name="Seuylemezian A."/>
            <person name="Cooper K."/>
            <person name="Vaishampayan P."/>
        </authorList>
    </citation>
    <scope>NUCLEOTIDE SEQUENCE [LARGE SCALE GENOMIC DNA]</scope>
    <source>
        <strain evidence="7 8">V1-29</strain>
    </source>
</reference>
<keyword evidence="7" id="KW-0808">Transferase</keyword>
<evidence type="ECO:0000259" key="6">
    <source>
        <dbReference type="Pfam" id="PF06803"/>
    </source>
</evidence>
<dbReference type="AlphaFoldDB" id="A0A2N5M3V6"/>
<evidence type="ECO:0000256" key="3">
    <source>
        <dbReference type="ARBA" id="ARBA00022989"/>
    </source>
</evidence>
<dbReference type="Pfam" id="PF06803">
    <property type="entry name" value="DUF1232"/>
    <property type="match status" value="1"/>
</dbReference>
<dbReference type="OrthoDB" id="9793277at2"/>
<protein>
    <submittedName>
        <fullName evidence="7">Methyltransferase type 11</fullName>
    </submittedName>
</protein>
<evidence type="ECO:0000256" key="4">
    <source>
        <dbReference type="ARBA" id="ARBA00023136"/>
    </source>
</evidence>
<dbReference type="InterPro" id="IPR010652">
    <property type="entry name" value="DUF1232"/>
</dbReference>
<evidence type="ECO:0000256" key="1">
    <source>
        <dbReference type="ARBA" id="ARBA00004127"/>
    </source>
</evidence>
<proteinExistence type="predicted"/>
<feature type="transmembrane region" description="Helical" evidence="5">
    <location>
        <begin position="72"/>
        <end position="91"/>
    </location>
</feature>
<dbReference type="EMBL" id="PGUY01000048">
    <property type="protein sequence ID" value="PLT28963.1"/>
    <property type="molecule type" value="Genomic_DNA"/>
</dbReference>
<dbReference type="GO" id="GO:0032259">
    <property type="term" value="P:methylation"/>
    <property type="evidence" value="ECO:0007669"/>
    <property type="project" value="UniProtKB-KW"/>
</dbReference>
<comment type="caution">
    <text evidence="7">The sequence shown here is derived from an EMBL/GenBank/DDBJ whole genome shotgun (WGS) entry which is preliminary data.</text>
</comment>
<keyword evidence="7" id="KW-0489">Methyltransferase</keyword>
<organism evidence="7 8">
    <name type="scientific">Peribacillus deserti</name>
    <dbReference type="NCBI Taxonomy" id="673318"/>
    <lineage>
        <taxon>Bacteria</taxon>
        <taxon>Bacillati</taxon>
        <taxon>Bacillota</taxon>
        <taxon>Bacilli</taxon>
        <taxon>Bacillales</taxon>
        <taxon>Bacillaceae</taxon>
        <taxon>Peribacillus</taxon>
    </lineage>
</organism>
<dbReference type="GO" id="GO:0012505">
    <property type="term" value="C:endomembrane system"/>
    <property type="evidence" value="ECO:0007669"/>
    <property type="project" value="UniProtKB-SubCell"/>
</dbReference>
<keyword evidence="8" id="KW-1185">Reference proteome</keyword>
<name>A0A2N5M3V6_9BACI</name>
<keyword evidence="3 5" id="KW-1133">Transmembrane helix</keyword>
<evidence type="ECO:0000256" key="2">
    <source>
        <dbReference type="ARBA" id="ARBA00022692"/>
    </source>
</evidence>
<dbReference type="RefSeq" id="WP_101643875.1">
    <property type="nucleotide sequence ID" value="NZ_PGUY01000048.1"/>
</dbReference>
<evidence type="ECO:0000313" key="7">
    <source>
        <dbReference type="EMBL" id="PLT28963.1"/>
    </source>
</evidence>
<accession>A0A2N5M3V6</accession>
<gene>
    <name evidence="7" type="ORF">CUU66_15860</name>
</gene>
<dbReference type="Proteomes" id="UP000234748">
    <property type="component" value="Unassembled WGS sequence"/>
</dbReference>